<feature type="region of interest" description="Disordered" evidence="8">
    <location>
        <begin position="404"/>
        <end position="444"/>
    </location>
</feature>
<evidence type="ECO:0000256" key="6">
    <source>
        <dbReference type="ARBA" id="ARBA00023125"/>
    </source>
</evidence>
<dbReference type="InterPro" id="IPR003738">
    <property type="entry name" value="SRAP"/>
</dbReference>
<feature type="compositionally biased region" description="Polar residues" evidence="8">
    <location>
        <begin position="135"/>
        <end position="152"/>
    </location>
</feature>
<dbReference type="GO" id="GO:0016829">
    <property type="term" value="F:lyase activity"/>
    <property type="evidence" value="ECO:0007669"/>
    <property type="project" value="UniProtKB-KW"/>
</dbReference>
<keyword evidence="5" id="KW-0190">Covalent protein-DNA linkage</keyword>
<keyword evidence="7" id="KW-0456">Lyase</keyword>
<feature type="region of interest" description="Disordered" evidence="8">
    <location>
        <begin position="80"/>
        <end position="176"/>
    </location>
</feature>
<dbReference type="Proteomes" id="UP000198372">
    <property type="component" value="Unassembled WGS sequence"/>
</dbReference>
<sequence length="484" mass="53340">MKSKWSLGGWVDSHRQSPITKWSHQGLTCSSDEVPHGIVSCHNDIFGAILTVLHKRPSNRCGRFAQSLDPDELQEQLARQYFNPQRPARGRGNRGGASRRPRPAREEDDGDDAREQHGQHSVHEDGPQEQKQAENGDQEGTSATVRASGSGSEQRRKSHEETGATPAGDSESSAVIDWASDAAKKRHRKRYNIPPKSNSAVLLRDKNTLASSGAEHYSLDLLQWGLIPAWSKEPPEGGSLHTINCTCESLSQGTPLWRSVRDSKRCIVVADGFYEWLTKGKDKLPNFIKPADGRLLCMAGLYDHATFGGNFDPVTTFTIITVPANKQMSTLHHRMPAILRDPEEVRLWLSEEKWSKPVEDLIRPYENELTIYQVPKGVGKVGNESPTFIEPIKGAPGTLETMFAKQSSQGSPASSASASTSSAIPKSTFPSRITSEKDVAVHKRKRQDIIEVINLLDDSDGATESEGETDLKPVLKSRKLSKAS</sequence>
<keyword evidence="2" id="KW-0645">Protease</keyword>
<keyword evidence="4" id="KW-0378">Hydrolase</keyword>
<reference evidence="10" key="1">
    <citation type="submission" date="2016-09" db="EMBL/GenBank/DDBJ databases">
        <authorList>
            <person name="Jeantristanb JTB J.-T."/>
            <person name="Ricardo R."/>
        </authorList>
    </citation>
    <scope>NUCLEOTIDE SEQUENCE [LARGE SCALE GENOMIC DNA]</scope>
</reference>
<name>A0A238FLS7_9BASI</name>
<dbReference type="Gene3D" id="3.90.1680.10">
    <property type="entry name" value="SOS response associated peptidase-like"/>
    <property type="match status" value="1"/>
</dbReference>
<dbReference type="OrthoDB" id="2111841at2759"/>
<feature type="compositionally biased region" description="Basic and acidic residues" evidence="8">
    <location>
        <begin position="113"/>
        <end position="134"/>
    </location>
</feature>
<dbReference type="Pfam" id="PF02586">
    <property type="entry name" value="SRAP"/>
    <property type="match status" value="1"/>
</dbReference>
<organism evidence="9 10">
    <name type="scientific">Microbotryum intermedium</name>
    <dbReference type="NCBI Taxonomy" id="269621"/>
    <lineage>
        <taxon>Eukaryota</taxon>
        <taxon>Fungi</taxon>
        <taxon>Dikarya</taxon>
        <taxon>Basidiomycota</taxon>
        <taxon>Pucciniomycotina</taxon>
        <taxon>Microbotryomycetes</taxon>
        <taxon>Microbotryales</taxon>
        <taxon>Microbotryaceae</taxon>
        <taxon>Microbotryum</taxon>
    </lineage>
</organism>
<dbReference type="PANTHER" id="PTHR13604">
    <property type="entry name" value="DC12-RELATED"/>
    <property type="match status" value="1"/>
</dbReference>
<dbReference type="STRING" id="269621.A0A238FLS7"/>
<keyword evidence="10" id="KW-1185">Reference proteome</keyword>
<keyword evidence="3" id="KW-0227">DNA damage</keyword>
<accession>A0A238FLS7</accession>
<feature type="compositionally biased region" description="Basic and acidic residues" evidence="8">
    <location>
        <begin position="153"/>
        <end position="162"/>
    </location>
</feature>
<evidence type="ECO:0000313" key="9">
    <source>
        <dbReference type="EMBL" id="SCV74732.1"/>
    </source>
</evidence>
<dbReference type="GO" id="GO:0006508">
    <property type="term" value="P:proteolysis"/>
    <property type="evidence" value="ECO:0007669"/>
    <property type="project" value="UniProtKB-KW"/>
</dbReference>
<evidence type="ECO:0000256" key="8">
    <source>
        <dbReference type="SAM" id="MobiDB-lite"/>
    </source>
</evidence>
<dbReference type="EMBL" id="FMSP01000023">
    <property type="protein sequence ID" value="SCV74732.1"/>
    <property type="molecule type" value="Genomic_DNA"/>
</dbReference>
<feature type="compositionally biased region" description="Low complexity" evidence="8">
    <location>
        <begin position="404"/>
        <end position="428"/>
    </location>
</feature>
<protein>
    <submittedName>
        <fullName evidence="9">BQ2448_7761 protein</fullName>
    </submittedName>
</protein>
<comment type="similarity">
    <text evidence="1">Belongs to the SOS response-associated peptidase family.</text>
</comment>
<proteinExistence type="inferred from homology"/>
<feature type="region of interest" description="Disordered" evidence="8">
    <location>
        <begin position="456"/>
        <end position="484"/>
    </location>
</feature>
<feature type="compositionally biased region" description="Acidic residues" evidence="8">
    <location>
        <begin position="457"/>
        <end position="468"/>
    </location>
</feature>
<dbReference type="GO" id="GO:0008233">
    <property type="term" value="F:peptidase activity"/>
    <property type="evidence" value="ECO:0007669"/>
    <property type="project" value="UniProtKB-KW"/>
</dbReference>
<dbReference type="GO" id="GO:0106300">
    <property type="term" value="P:protein-DNA covalent cross-linking repair"/>
    <property type="evidence" value="ECO:0007669"/>
    <property type="project" value="InterPro"/>
</dbReference>
<dbReference type="AlphaFoldDB" id="A0A238FLS7"/>
<evidence type="ECO:0000256" key="1">
    <source>
        <dbReference type="ARBA" id="ARBA00008136"/>
    </source>
</evidence>
<evidence type="ECO:0000313" key="10">
    <source>
        <dbReference type="Proteomes" id="UP000198372"/>
    </source>
</evidence>
<feature type="compositionally biased region" description="Basic residues" evidence="8">
    <location>
        <begin position="475"/>
        <end position="484"/>
    </location>
</feature>
<dbReference type="SUPFAM" id="SSF143081">
    <property type="entry name" value="BB1717-like"/>
    <property type="match status" value="1"/>
</dbReference>
<dbReference type="InterPro" id="IPR036590">
    <property type="entry name" value="SRAP-like"/>
</dbReference>
<evidence type="ECO:0000256" key="5">
    <source>
        <dbReference type="ARBA" id="ARBA00023124"/>
    </source>
</evidence>
<evidence type="ECO:0000256" key="4">
    <source>
        <dbReference type="ARBA" id="ARBA00022801"/>
    </source>
</evidence>
<evidence type="ECO:0000256" key="7">
    <source>
        <dbReference type="ARBA" id="ARBA00023239"/>
    </source>
</evidence>
<feature type="compositionally biased region" description="Basic residues" evidence="8">
    <location>
        <begin position="88"/>
        <end position="102"/>
    </location>
</feature>
<dbReference type="PANTHER" id="PTHR13604:SF0">
    <property type="entry name" value="ABASIC SITE PROCESSING PROTEIN HMCES"/>
    <property type="match status" value="1"/>
</dbReference>
<evidence type="ECO:0000256" key="3">
    <source>
        <dbReference type="ARBA" id="ARBA00022763"/>
    </source>
</evidence>
<dbReference type="GO" id="GO:0003697">
    <property type="term" value="F:single-stranded DNA binding"/>
    <property type="evidence" value="ECO:0007669"/>
    <property type="project" value="InterPro"/>
</dbReference>
<evidence type="ECO:0000256" key="2">
    <source>
        <dbReference type="ARBA" id="ARBA00022670"/>
    </source>
</evidence>
<gene>
    <name evidence="9" type="ORF">BQ2448_7761</name>
</gene>
<keyword evidence="6" id="KW-0238">DNA-binding</keyword>